<accession>A0A8H5CLG4</accession>
<dbReference type="InterPro" id="IPR041078">
    <property type="entry name" value="Plavaka"/>
</dbReference>
<keyword evidence="7" id="KW-1185">Reference proteome</keyword>
<protein>
    <recommendedName>
        <fullName evidence="5">Ubiquitin-like protease family profile domain-containing protein</fullName>
    </recommendedName>
</protein>
<feature type="region of interest" description="Disordered" evidence="4">
    <location>
        <begin position="1218"/>
        <end position="1245"/>
    </location>
</feature>
<dbReference type="Pfam" id="PF02902">
    <property type="entry name" value="Peptidase_C48"/>
    <property type="match status" value="1"/>
</dbReference>
<dbReference type="GO" id="GO:0008234">
    <property type="term" value="F:cysteine-type peptidase activity"/>
    <property type="evidence" value="ECO:0007669"/>
    <property type="project" value="InterPro"/>
</dbReference>
<dbReference type="Pfam" id="PF18759">
    <property type="entry name" value="Plavaka"/>
    <property type="match status" value="1"/>
</dbReference>
<dbReference type="PROSITE" id="PS50600">
    <property type="entry name" value="ULP_PROTEASE"/>
    <property type="match status" value="1"/>
</dbReference>
<proteinExistence type="inferred from homology"/>
<feature type="compositionally biased region" description="Low complexity" evidence="4">
    <location>
        <begin position="1233"/>
        <end position="1243"/>
    </location>
</feature>
<dbReference type="GO" id="GO:0006508">
    <property type="term" value="P:proteolysis"/>
    <property type="evidence" value="ECO:0007669"/>
    <property type="project" value="UniProtKB-KW"/>
</dbReference>
<reference evidence="6 7" key="1">
    <citation type="journal article" date="2020" name="ISME J.">
        <title>Uncovering the hidden diversity of litter-decomposition mechanisms in mushroom-forming fungi.</title>
        <authorList>
            <person name="Floudas D."/>
            <person name="Bentzer J."/>
            <person name="Ahren D."/>
            <person name="Johansson T."/>
            <person name="Persson P."/>
            <person name="Tunlid A."/>
        </authorList>
    </citation>
    <scope>NUCLEOTIDE SEQUENCE [LARGE SCALE GENOMIC DNA]</scope>
    <source>
        <strain evidence="6 7">CBS 406.79</strain>
    </source>
</reference>
<comment type="caution">
    <text evidence="6">The sequence shown here is derived from an EMBL/GenBank/DDBJ whole genome shotgun (WGS) entry which is preliminary data.</text>
</comment>
<comment type="similarity">
    <text evidence="1">Belongs to the peptidase C48 family.</text>
</comment>
<evidence type="ECO:0000259" key="5">
    <source>
        <dbReference type="PROSITE" id="PS50600"/>
    </source>
</evidence>
<dbReference type="Gene3D" id="3.40.395.10">
    <property type="entry name" value="Adenoviral Proteinase, Chain A"/>
    <property type="match status" value="1"/>
</dbReference>
<keyword evidence="3" id="KW-0378">Hydrolase</keyword>
<dbReference type="EMBL" id="JAACJN010000428">
    <property type="protein sequence ID" value="KAF5343890.1"/>
    <property type="molecule type" value="Genomic_DNA"/>
</dbReference>
<keyword evidence="2" id="KW-0645">Protease</keyword>
<dbReference type="Proteomes" id="UP000518752">
    <property type="component" value="Unassembled WGS sequence"/>
</dbReference>
<evidence type="ECO:0000256" key="1">
    <source>
        <dbReference type="ARBA" id="ARBA00005234"/>
    </source>
</evidence>
<evidence type="ECO:0000256" key="2">
    <source>
        <dbReference type="ARBA" id="ARBA00022670"/>
    </source>
</evidence>
<dbReference type="InterPro" id="IPR003653">
    <property type="entry name" value="Peptidase_C48_C"/>
</dbReference>
<dbReference type="SUPFAM" id="SSF54001">
    <property type="entry name" value="Cysteine proteinases"/>
    <property type="match status" value="1"/>
</dbReference>
<evidence type="ECO:0000256" key="4">
    <source>
        <dbReference type="SAM" id="MobiDB-lite"/>
    </source>
</evidence>
<organism evidence="6 7">
    <name type="scientific">Collybiopsis confluens</name>
    <dbReference type="NCBI Taxonomy" id="2823264"/>
    <lineage>
        <taxon>Eukaryota</taxon>
        <taxon>Fungi</taxon>
        <taxon>Dikarya</taxon>
        <taxon>Basidiomycota</taxon>
        <taxon>Agaricomycotina</taxon>
        <taxon>Agaricomycetes</taxon>
        <taxon>Agaricomycetidae</taxon>
        <taxon>Agaricales</taxon>
        <taxon>Marasmiineae</taxon>
        <taxon>Omphalotaceae</taxon>
        <taxon>Collybiopsis</taxon>
    </lineage>
</organism>
<sequence length="1667" mass="188363">MPISMRNLATATNVIDYKNVLDQQFHLSLSNGLDTHLYANFETQSKRLRELSLHLTTAVPKLQVKFTASARRHPILSSDNQALVVIGNLRLLLGCVNAKQDYLENEWSRALDDCPRAAEQILNAVMREKQVSTRPNCPMKNLSHITPHDFATIGVGRWINDEIINYFVQKWCSGSGQTTLGLNTFFAGKHLFQQNSCTMAKSGTLTEEDEANVVRWCRKAQLKLGLQSWDSVFIPIHENNSHWYSVYIDFRLKRIEIYDSLRERCEANRQKPIAMRKNTNLMLVLMWLTEVLGRLRGEDVRLSRNPGTEWICDPHYSMVGKRLRLTQELLRDGELCPRHLHTPLVFDALPFVPAITIIYNFFDILRTLRRPMDLKCPVSGCKKLFYRPQDRLAHLHQKSDTQHRAHVRQQAKAASRRFSTVVKAAHNARGQDSQERIRIRKMSVALTESLDDDMNRAVDGYIVSSAQDMDVDSKEDDGFLDGTIVSKEEAMDFREQEENALFEQAMDEAVRDVCGVDLDEVEGAFNFLPDPVAEDTSAAETNVDSTPDTSSYRPFTRSLVEDDDSVTWQWHPTAGRVYGQEANIHEQWRGILDGREAGANKTYRPFNSRLDWELAHWGVKEKVSQGAFDRLLLIPEVKERLGLSFSNSRTMLEQVDRIPERCGRWFTKQLSFNDRPEERFTIHHRDPIEAIKALWGDPSFAQNLVYKPGKMFRNSTQTESERMFSEMWSGSFWNAAQTLILEGGTIAPVIVATDKTQLTQFSGSKSAYPVYLTIGNIPKALRRKPGARACVLIAYLSVDKLAVDNLPKTTLKLRNYELFHRSMAIVLESLKAAGDPHGQGIKMVGGDGAVRRVYPLLATYVADYPEQCLVTCTKYGTCPKCRCPANELELPSSSEPRTQDWTHRTILNARKQLRGHGGNAIHKCAMQDDVAGGSYDPFWAGFPLTDIHQCIAPDILHQLYQGVLKRLVEWIQKSMGENELDERIRRLPPTSGVHHFKKGISILAQVSGPEHKQIGRILLACLLGKIPPEGIKACRSLLHFIQLSQYPSHDQDTLNYMQAELDTWHKNKHYFLQNGVREHFNIPKFHSLIHFSDSIRWLGTTDNYNTETFERLHIDFAKEGWRASNHRDHFPQMVQFISRQEKISSYDFYRSWDSLNSFENGASGEVERHLLHGSQEEAIVNVSKPSLSLNTPVQNAAPDSSYPPKLSTASHWQSLLKSSTGAGTSQKSKKQSSHSSSTNSVHHSNTDFASSSVILLAKYPPDPRKKLSHIVVSHGVPGFLVELKLFLRSFLPLEQRPDRHTTAASALPFTAVDVWHSFKITPVKLLDDVERDIVKAIPTSKSSIPPRYDTVIILDSDDAESTAVQGCRAARLRVIFRLPRQVDRHGFNFPAPENWPTEPLAYVTWYTRFKSAPDEATGMYRVDPAFASNGVPQGAIVPLSHIRQHCMMVPSRSNWEKNWTSENILDECPSFFVNNLLTQIPSVKYFIPSNPASSFIVDSSFTIVVDTEFAENRSPSLAGFAHTFHSDLESVTGFENISQVQIGKAPSNSRVPTIFLTLGASKSANLTLFSGKSSNEGYEFEVTVHGQVVHDSRGFNQRTLSQQVVLSLGDGSNPAVIVTGSGADNPGWEIRGFMLDAGRHWFEPSFLADYLHASDYIYNLDILSCPN</sequence>
<gene>
    <name evidence="6" type="ORF">D9757_015054</name>
</gene>
<evidence type="ECO:0000256" key="3">
    <source>
        <dbReference type="ARBA" id="ARBA00022801"/>
    </source>
</evidence>
<name>A0A8H5CLG4_9AGAR</name>
<evidence type="ECO:0000313" key="6">
    <source>
        <dbReference type="EMBL" id="KAF5343890.1"/>
    </source>
</evidence>
<evidence type="ECO:0000313" key="7">
    <source>
        <dbReference type="Proteomes" id="UP000518752"/>
    </source>
</evidence>
<dbReference type="OrthoDB" id="3052212at2759"/>
<dbReference type="InterPro" id="IPR038765">
    <property type="entry name" value="Papain-like_cys_pep_sf"/>
</dbReference>
<dbReference type="GO" id="GO:0019783">
    <property type="term" value="F:ubiquitin-like protein peptidase activity"/>
    <property type="evidence" value="ECO:0007669"/>
    <property type="project" value="UniProtKB-ARBA"/>
</dbReference>
<feature type="domain" description="Ubiquitin-like protease family profile" evidence="5">
    <location>
        <begin position="143"/>
        <end position="801"/>
    </location>
</feature>